<evidence type="ECO:0000313" key="1">
    <source>
        <dbReference type="EMBL" id="GFY64869.1"/>
    </source>
</evidence>
<proteinExistence type="predicted"/>
<feature type="non-terminal residue" evidence="1">
    <location>
        <position position="36"/>
    </location>
</feature>
<gene>
    <name evidence="1" type="ORF">TNIN_51261</name>
</gene>
<reference evidence="1" key="1">
    <citation type="submission" date="2020-08" db="EMBL/GenBank/DDBJ databases">
        <title>Multicomponent nature underlies the extraordinary mechanical properties of spider dragline silk.</title>
        <authorList>
            <person name="Kono N."/>
            <person name="Nakamura H."/>
            <person name="Mori M."/>
            <person name="Yoshida Y."/>
            <person name="Ohtoshi R."/>
            <person name="Malay A.D."/>
            <person name="Moran D.A.P."/>
            <person name="Tomita M."/>
            <person name="Numata K."/>
            <person name="Arakawa K."/>
        </authorList>
    </citation>
    <scope>NUCLEOTIDE SEQUENCE</scope>
</reference>
<dbReference type="Proteomes" id="UP000886998">
    <property type="component" value="Unassembled WGS sequence"/>
</dbReference>
<dbReference type="AlphaFoldDB" id="A0A8X6Y4Q7"/>
<comment type="caution">
    <text evidence="1">The sequence shown here is derived from an EMBL/GenBank/DDBJ whole genome shotgun (WGS) entry which is preliminary data.</text>
</comment>
<organism evidence="1 2">
    <name type="scientific">Trichonephila inaurata madagascariensis</name>
    <dbReference type="NCBI Taxonomy" id="2747483"/>
    <lineage>
        <taxon>Eukaryota</taxon>
        <taxon>Metazoa</taxon>
        <taxon>Ecdysozoa</taxon>
        <taxon>Arthropoda</taxon>
        <taxon>Chelicerata</taxon>
        <taxon>Arachnida</taxon>
        <taxon>Araneae</taxon>
        <taxon>Araneomorphae</taxon>
        <taxon>Entelegynae</taxon>
        <taxon>Araneoidea</taxon>
        <taxon>Nephilidae</taxon>
        <taxon>Trichonephila</taxon>
        <taxon>Trichonephila inaurata</taxon>
    </lineage>
</organism>
<keyword evidence="2" id="KW-1185">Reference proteome</keyword>
<sequence length="36" mass="4083">MVNGKDKQNDCDVRREFTPGRSLYGKKPFPFGALPL</sequence>
<dbReference type="EMBL" id="BMAV01015444">
    <property type="protein sequence ID" value="GFY64869.1"/>
    <property type="molecule type" value="Genomic_DNA"/>
</dbReference>
<evidence type="ECO:0000313" key="2">
    <source>
        <dbReference type="Proteomes" id="UP000886998"/>
    </source>
</evidence>
<protein>
    <submittedName>
        <fullName evidence="1">Uncharacterized protein</fullName>
    </submittedName>
</protein>
<name>A0A8X6Y4Q7_9ARAC</name>
<accession>A0A8X6Y4Q7</accession>